<dbReference type="EMBL" id="JACHVA010000134">
    <property type="protein sequence ID" value="MBC2603841.1"/>
    <property type="molecule type" value="Genomic_DNA"/>
</dbReference>
<organism evidence="1 2">
    <name type="scientific">Puniceicoccus vermicola</name>
    <dbReference type="NCBI Taxonomy" id="388746"/>
    <lineage>
        <taxon>Bacteria</taxon>
        <taxon>Pseudomonadati</taxon>
        <taxon>Verrucomicrobiota</taxon>
        <taxon>Opitutia</taxon>
        <taxon>Puniceicoccales</taxon>
        <taxon>Puniceicoccaceae</taxon>
        <taxon>Puniceicoccus</taxon>
    </lineage>
</organism>
<comment type="caution">
    <text evidence="1">The sequence shown here is derived from an EMBL/GenBank/DDBJ whole genome shotgun (WGS) entry which is preliminary data.</text>
</comment>
<dbReference type="Gene3D" id="1.20.120.1490">
    <property type="match status" value="1"/>
</dbReference>
<name>A0A7X1B1E8_9BACT</name>
<dbReference type="InterPro" id="IPR025961">
    <property type="entry name" value="Metal_resist"/>
</dbReference>
<gene>
    <name evidence="1" type="ORF">H5P30_18845</name>
</gene>
<evidence type="ECO:0000313" key="1">
    <source>
        <dbReference type="EMBL" id="MBC2603841.1"/>
    </source>
</evidence>
<dbReference type="AlphaFoldDB" id="A0A7X1B1E8"/>
<dbReference type="Proteomes" id="UP000525652">
    <property type="component" value="Unassembled WGS sequence"/>
</dbReference>
<sequence length="156" mass="17926">MSAPSNRKNKIGVFLGLALGLIVLCVAVSSLTSHLLSSEEGWTRHDDADGHHWLHRELDLTPEEAARIDEFEPAYRQERAELQRQFQAKVQELKKEITTSDEFTPQTDQLIHELHIIHGQLQELSIRHYFQMMQVLPEEKQVRLQDLAAKALSVPQ</sequence>
<reference evidence="1 2" key="1">
    <citation type="submission" date="2020-07" db="EMBL/GenBank/DDBJ databases">
        <authorList>
            <person name="Feng X."/>
        </authorList>
    </citation>
    <scope>NUCLEOTIDE SEQUENCE [LARGE SCALE GENOMIC DNA]</scope>
    <source>
        <strain evidence="1 2">JCM14086</strain>
    </source>
</reference>
<accession>A0A7X1B1E8</accession>
<keyword evidence="2" id="KW-1185">Reference proteome</keyword>
<protein>
    <submittedName>
        <fullName evidence="1">Periplasmic heavy metal sensor</fullName>
    </submittedName>
</protein>
<dbReference type="RefSeq" id="WP_185694460.1">
    <property type="nucleotide sequence ID" value="NZ_JACHVA010000134.1"/>
</dbReference>
<evidence type="ECO:0000313" key="2">
    <source>
        <dbReference type="Proteomes" id="UP000525652"/>
    </source>
</evidence>
<dbReference type="Pfam" id="PF13801">
    <property type="entry name" value="Metal_resist"/>
    <property type="match status" value="1"/>
</dbReference>
<proteinExistence type="predicted"/>